<keyword evidence="4" id="KW-1185">Reference proteome</keyword>
<sequence>MLFIAHVGLWRTPSVLKRWKLNWCDLWIDGSLCFYKTDSRRDLEHRVSLKTACIDVRSGLECEGVTPPESNPRENLIVVQLTSGSSVNLCANRTHQVVVQRDPFDGVAEHLALGLLAGMAAGTAMRSFLWMPIFFC</sequence>
<dbReference type="PANTHER" id="PTHR14309:SF7">
    <property type="entry name" value="PLECKSTRIN HOMOLOGY DOMAIN-CONTAINING FAMILY B MEMBER 1"/>
    <property type="match status" value="1"/>
</dbReference>
<dbReference type="SUPFAM" id="SSF50729">
    <property type="entry name" value="PH domain-like"/>
    <property type="match status" value="1"/>
</dbReference>
<dbReference type="AlphaFoldDB" id="A0A8C9YGC9"/>
<dbReference type="FunFam" id="2.30.29.30:FF:000073">
    <property type="entry name" value="Pleckstrin homology domain-containing family B member 2"/>
    <property type="match status" value="1"/>
</dbReference>
<comment type="subcellular location">
    <subcellularLocation>
        <location evidence="1">Membrane</location>
    </subcellularLocation>
</comment>
<proteinExistence type="predicted"/>
<name>A0A8C9YGC9_SANLU</name>
<dbReference type="GeneTree" id="ENSGT00390000013989"/>
<keyword evidence="2" id="KW-0472">Membrane</keyword>
<dbReference type="GO" id="GO:0045595">
    <property type="term" value="P:regulation of cell differentiation"/>
    <property type="evidence" value="ECO:0007669"/>
    <property type="project" value="TreeGrafter"/>
</dbReference>
<dbReference type="PANTHER" id="PTHR14309">
    <property type="entry name" value="EXPRESSED PROTEIN"/>
    <property type="match status" value="1"/>
</dbReference>
<dbReference type="GO" id="GO:0016020">
    <property type="term" value="C:membrane"/>
    <property type="evidence" value="ECO:0007669"/>
    <property type="project" value="UniProtKB-SubCell"/>
</dbReference>
<protein>
    <submittedName>
        <fullName evidence="3">Pleckstrin homology domain containing B1</fullName>
    </submittedName>
</protein>
<reference evidence="3" key="1">
    <citation type="submission" date="2025-08" db="UniProtKB">
        <authorList>
            <consortium name="Ensembl"/>
        </authorList>
    </citation>
    <scope>IDENTIFICATION</scope>
</reference>
<evidence type="ECO:0000313" key="4">
    <source>
        <dbReference type="Proteomes" id="UP000694568"/>
    </source>
</evidence>
<evidence type="ECO:0000256" key="2">
    <source>
        <dbReference type="ARBA" id="ARBA00023136"/>
    </source>
</evidence>
<accession>A0A8C9YGC9</accession>
<dbReference type="InterPro" id="IPR011993">
    <property type="entry name" value="PH-like_dom_sf"/>
</dbReference>
<dbReference type="Ensembl" id="ENSSLUT00000025342.1">
    <property type="protein sequence ID" value="ENSSLUP00000024551.1"/>
    <property type="gene ID" value="ENSSLUG00000011154.1"/>
</dbReference>
<evidence type="ECO:0000313" key="3">
    <source>
        <dbReference type="Ensembl" id="ENSSLUP00000024551.1"/>
    </source>
</evidence>
<organism evidence="3 4">
    <name type="scientific">Sander lucioperca</name>
    <name type="common">Pike-perch</name>
    <name type="synonym">Perca lucioperca</name>
    <dbReference type="NCBI Taxonomy" id="283035"/>
    <lineage>
        <taxon>Eukaryota</taxon>
        <taxon>Metazoa</taxon>
        <taxon>Chordata</taxon>
        <taxon>Craniata</taxon>
        <taxon>Vertebrata</taxon>
        <taxon>Euteleostomi</taxon>
        <taxon>Actinopterygii</taxon>
        <taxon>Neopterygii</taxon>
        <taxon>Teleostei</taxon>
        <taxon>Neoteleostei</taxon>
        <taxon>Acanthomorphata</taxon>
        <taxon>Eupercaria</taxon>
        <taxon>Perciformes</taxon>
        <taxon>Percoidei</taxon>
        <taxon>Percidae</taxon>
        <taxon>Luciopercinae</taxon>
        <taxon>Sander</taxon>
    </lineage>
</organism>
<reference evidence="3" key="2">
    <citation type="submission" date="2025-09" db="UniProtKB">
        <authorList>
            <consortium name="Ensembl"/>
        </authorList>
    </citation>
    <scope>IDENTIFICATION</scope>
</reference>
<evidence type="ECO:0000256" key="1">
    <source>
        <dbReference type="ARBA" id="ARBA00004370"/>
    </source>
</evidence>
<dbReference type="InterPro" id="IPR039680">
    <property type="entry name" value="PLEKHB1/2"/>
</dbReference>
<dbReference type="Gene3D" id="2.30.29.30">
    <property type="entry name" value="Pleckstrin-homology domain (PH domain)/Phosphotyrosine-binding domain (PTB)"/>
    <property type="match status" value="1"/>
</dbReference>
<dbReference type="Proteomes" id="UP000694568">
    <property type="component" value="Unplaced"/>
</dbReference>